<dbReference type="PANTHER" id="PTHR37308">
    <property type="entry name" value="INTEGRAL MEMBRANE PROTEIN"/>
    <property type="match status" value="1"/>
</dbReference>
<dbReference type="Proteomes" id="UP001216390">
    <property type="component" value="Chromosome"/>
</dbReference>
<reference evidence="2" key="1">
    <citation type="submission" date="2023-01" db="EMBL/GenBank/DDBJ databases">
        <title>The diversity of Class Acidimicrobiia in South China Sea sediment environments and the proposal of Iamia marina sp. nov., a novel species of the genus Iamia.</title>
        <authorList>
            <person name="He Y."/>
            <person name="Tian X."/>
        </authorList>
    </citation>
    <scope>NUCLEOTIDE SEQUENCE</scope>
    <source>
        <strain evidence="2">DSM 19957</strain>
    </source>
</reference>
<gene>
    <name evidence="2" type="ORF">PO878_00765</name>
</gene>
<evidence type="ECO:0000256" key="1">
    <source>
        <dbReference type="SAM" id="Phobius"/>
    </source>
</evidence>
<evidence type="ECO:0000313" key="2">
    <source>
        <dbReference type="EMBL" id="WCO67252.1"/>
    </source>
</evidence>
<dbReference type="AlphaFoldDB" id="A0AAF0BTY1"/>
<proteinExistence type="predicted"/>
<keyword evidence="1" id="KW-1133">Transmembrane helix</keyword>
<keyword evidence="1" id="KW-0472">Membrane</keyword>
<name>A0AAF0BTY1_9ACTN</name>
<dbReference type="PANTHER" id="PTHR37308:SF1">
    <property type="entry name" value="POLYPRENYL-PHOSPHATE TRANSPORTER"/>
    <property type="match status" value="1"/>
</dbReference>
<organism evidence="2 3">
    <name type="scientific">Iamia majanohamensis</name>
    <dbReference type="NCBI Taxonomy" id="467976"/>
    <lineage>
        <taxon>Bacteria</taxon>
        <taxon>Bacillati</taxon>
        <taxon>Actinomycetota</taxon>
        <taxon>Acidimicrobiia</taxon>
        <taxon>Acidimicrobiales</taxon>
        <taxon>Iamiaceae</taxon>
        <taxon>Iamia</taxon>
    </lineage>
</organism>
<protein>
    <submittedName>
        <fullName evidence="2">DUF368 domain-containing protein</fullName>
    </submittedName>
</protein>
<evidence type="ECO:0000313" key="3">
    <source>
        <dbReference type="Proteomes" id="UP001216390"/>
    </source>
</evidence>
<keyword evidence="3" id="KW-1185">Reference proteome</keyword>
<accession>A0AAF0BTY1</accession>
<dbReference type="EMBL" id="CP116942">
    <property type="protein sequence ID" value="WCO67252.1"/>
    <property type="molecule type" value="Genomic_DNA"/>
</dbReference>
<dbReference type="Pfam" id="PF04018">
    <property type="entry name" value="VCA0040-like"/>
    <property type="match status" value="1"/>
</dbReference>
<dbReference type="InterPro" id="IPR007163">
    <property type="entry name" value="VCA0040-like"/>
</dbReference>
<feature type="transmembrane region" description="Helical" evidence="1">
    <location>
        <begin position="87"/>
        <end position="108"/>
    </location>
</feature>
<feature type="transmembrane region" description="Helical" evidence="1">
    <location>
        <begin position="215"/>
        <end position="240"/>
    </location>
</feature>
<dbReference type="RefSeq" id="WP_272736774.1">
    <property type="nucleotide sequence ID" value="NZ_CP116942.1"/>
</dbReference>
<sequence>MSDRTVDAPAAQAAARPGPVQIVAMVARGFAMGAADVVPGVSGGTVALVLGIYERLVTNIRTGASVLGHVVRLDVKGALARLREIEWLFLIPLLAGIGAAVLSLAHVIEVALEDHPVPMGALFFGLIAGSAILAWRMLESATAREVIVMIAVAIVAFFALGLTSGERTDAALWFVLIAGAIAICAMILPGVSGSFLLLAIGMYELVIDAVNERDLVFIAVFGIGCVLGLALFSSALSWSLENHHDLVMAALTGLMLGSLRVLWPWPVGTEDTGLAAPGEQWGLALVIAVVAFAFVVAVAEVARRYGQLEDAELHD</sequence>
<feature type="transmembrane region" description="Helical" evidence="1">
    <location>
        <begin position="120"/>
        <end position="138"/>
    </location>
</feature>
<feature type="transmembrane region" description="Helical" evidence="1">
    <location>
        <begin position="170"/>
        <end position="203"/>
    </location>
</feature>
<feature type="transmembrane region" description="Helical" evidence="1">
    <location>
        <begin position="283"/>
        <end position="302"/>
    </location>
</feature>
<dbReference type="KEGG" id="ima:PO878_00765"/>
<keyword evidence="1" id="KW-0812">Transmembrane</keyword>
<feature type="transmembrane region" description="Helical" evidence="1">
    <location>
        <begin position="145"/>
        <end position="164"/>
    </location>
</feature>